<name>A0A835IDR0_9MAGN</name>
<feature type="transmembrane region" description="Helical" evidence="7">
    <location>
        <begin position="38"/>
        <end position="55"/>
    </location>
</feature>
<dbReference type="OrthoDB" id="73901at2759"/>
<comment type="similarity">
    <text evidence="2 7">Belongs to the copper transporter (Ctr) (TC 1.A.56) family. SLC31A subfamily.</text>
</comment>
<comment type="caution">
    <text evidence="8">The sequence shown here is derived from an EMBL/GenBank/DDBJ whole genome shotgun (WGS) entry which is preliminary data.</text>
</comment>
<evidence type="ECO:0000313" key="8">
    <source>
        <dbReference type="EMBL" id="KAF9615034.1"/>
    </source>
</evidence>
<dbReference type="GO" id="GO:0005886">
    <property type="term" value="C:plasma membrane"/>
    <property type="evidence" value="ECO:0007669"/>
    <property type="project" value="TreeGrafter"/>
</dbReference>
<proteinExistence type="inferred from homology"/>
<dbReference type="GO" id="GO:0005375">
    <property type="term" value="F:copper ion transmembrane transporter activity"/>
    <property type="evidence" value="ECO:0007669"/>
    <property type="project" value="UniProtKB-UniRule"/>
</dbReference>
<dbReference type="Proteomes" id="UP000631114">
    <property type="component" value="Unassembled WGS sequence"/>
</dbReference>
<evidence type="ECO:0000256" key="6">
    <source>
        <dbReference type="ARBA" id="ARBA00023136"/>
    </source>
</evidence>
<keyword evidence="7" id="KW-0813">Transport</keyword>
<comment type="subcellular location">
    <subcellularLocation>
        <location evidence="1 7">Membrane</location>
        <topology evidence="1 7">Multi-pass membrane protein</topology>
    </subcellularLocation>
</comment>
<dbReference type="PANTHER" id="PTHR12483:SF27">
    <property type="entry name" value="COPPER TRANSPORT PROTEIN CTR1"/>
    <property type="match status" value="1"/>
</dbReference>
<reference evidence="8 9" key="1">
    <citation type="submission" date="2020-10" db="EMBL/GenBank/DDBJ databases">
        <title>The Coptis chinensis genome and diversification of protoberbering-type alkaloids.</title>
        <authorList>
            <person name="Wang B."/>
            <person name="Shu S."/>
            <person name="Song C."/>
            <person name="Liu Y."/>
        </authorList>
    </citation>
    <scope>NUCLEOTIDE SEQUENCE [LARGE SCALE GENOMIC DNA]</scope>
    <source>
        <strain evidence="8">HL-2020</strain>
        <tissue evidence="8">Leaf</tissue>
    </source>
</reference>
<keyword evidence="9" id="KW-1185">Reference proteome</keyword>
<evidence type="ECO:0000256" key="4">
    <source>
        <dbReference type="ARBA" id="ARBA00022796"/>
    </source>
</evidence>
<feature type="transmembrane region" description="Helical" evidence="7">
    <location>
        <begin position="61"/>
        <end position="80"/>
    </location>
</feature>
<keyword evidence="3 7" id="KW-0812">Transmembrane</keyword>
<evidence type="ECO:0000256" key="5">
    <source>
        <dbReference type="ARBA" id="ARBA00022989"/>
    </source>
</evidence>
<evidence type="ECO:0000256" key="2">
    <source>
        <dbReference type="ARBA" id="ARBA00006921"/>
    </source>
</evidence>
<evidence type="ECO:0000256" key="3">
    <source>
        <dbReference type="ARBA" id="ARBA00022692"/>
    </source>
</evidence>
<dbReference type="InterPro" id="IPR007274">
    <property type="entry name" value="Cop_transporter"/>
</dbReference>
<keyword evidence="6 7" id="KW-0472">Membrane</keyword>
<gene>
    <name evidence="8" type="ORF">IFM89_021605</name>
</gene>
<dbReference type="PANTHER" id="PTHR12483">
    <property type="entry name" value="SOLUTE CARRIER FAMILY 31 COPPER TRANSPORTERS"/>
    <property type="match status" value="1"/>
</dbReference>
<dbReference type="AlphaFoldDB" id="A0A835IDR0"/>
<keyword evidence="7" id="KW-0406">Ion transport</keyword>
<dbReference type="Pfam" id="PF04145">
    <property type="entry name" value="Ctr"/>
    <property type="match status" value="1"/>
</dbReference>
<sequence>MEDRRIKFKIISKSKSSNSSLETPFLTRLSFKTKPARLASSVLFGVNSAIGYFLMLAIMSFNWGVFIAIVLGLSVGYLLFRSGGDDDGEVVVLDNPCACA</sequence>
<evidence type="ECO:0000256" key="1">
    <source>
        <dbReference type="ARBA" id="ARBA00004141"/>
    </source>
</evidence>
<dbReference type="EMBL" id="JADFTS010000003">
    <property type="protein sequence ID" value="KAF9615034.1"/>
    <property type="molecule type" value="Genomic_DNA"/>
</dbReference>
<organism evidence="8 9">
    <name type="scientific">Coptis chinensis</name>
    <dbReference type="NCBI Taxonomy" id="261450"/>
    <lineage>
        <taxon>Eukaryota</taxon>
        <taxon>Viridiplantae</taxon>
        <taxon>Streptophyta</taxon>
        <taxon>Embryophyta</taxon>
        <taxon>Tracheophyta</taxon>
        <taxon>Spermatophyta</taxon>
        <taxon>Magnoliopsida</taxon>
        <taxon>Ranunculales</taxon>
        <taxon>Ranunculaceae</taxon>
        <taxon>Coptidoideae</taxon>
        <taxon>Coptis</taxon>
    </lineage>
</organism>
<evidence type="ECO:0000256" key="7">
    <source>
        <dbReference type="RuleBase" id="RU367022"/>
    </source>
</evidence>
<protein>
    <recommendedName>
        <fullName evidence="7">Copper transport protein</fullName>
    </recommendedName>
</protein>
<evidence type="ECO:0000313" key="9">
    <source>
        <dbReference type="Proteomes" id="UP000631114"/>
    </source>
</evidence>
<keyword evidence="5 7" id="KW-1133">Transmembrane helix</keyword>
<keyword evidence="7" id="KW-0186">Copper</keyword>
<keyword evidence="4 7" id="KW-0187">Copper transport</keyword>
<accession>A0A835IDR0</accession>